<proteinExistence type="predicted"/>
<sequence length="311" mass="32866">MSRPVLLDTDPGCDDAVAITLALASDDLEVVGLSTAHGNTTVDNTTANARSILELVDRTDVPVATGADCPLTVDLETAEHIHGPGGILGELPEPTAATESVDSPAAQFIVEQARKHAGDLTLVAIAPLTNVALALALEPDLPELLDDLVVMGGAAFGQGNVTPLAEANFHSDPHAAHRVVRDLSPTIVGLDVTRGATFPPDRLPALSRDGRLERTIRQWLTYYDEEQLARYDIESAAIHDALVVAWLLDDGILETEPCAMRVGTDSDLARGVLVCDARGVTERPPNGHVATAVDTDRFRSVLGEGLESLFG</sequence>
<dbReference type="GO" id="GO:0006152">
    <property type="term" value="P:purine nucleoside catabolic process"/>
    <property type="evidence" value="ECO:0007669"/>
    <property type="project" value="TreeGrafter"/>
</dbReference>
<dbReference type="InterPro" id="IPR023186">
    <property type="entry name" value="IUNH"/>
</dbReference>
<name>M0A336_9EURY</name>
<reference evidence="4 5" key="1">
    <citation type="journal article" date="2014" name="PLoS Genet.">
        <title>Phylogenetically driven sequencing of extremely halophilic archaea reveals strategies for static and dynamic osmo-response.</title>
        <authorList>
            <person name="Becker E.A."/>
            <person name="Seitzer P.M."/>
            <person name="Tritt A."/>
            <person name="Larsen D."/>
            <person name="Krusor M."/>
            <person name="Yao A.I."/>
            <person name="Wu D."/>
            <person name="Madern D."/>
            <person name="Eisen J.A."/>
            <person name="Darling A.E."/>
            <person name="Facciotti M.T."/>
        </authorList>
    </citation>
    <scope>NUCLEOTIDE SEQUENCE [LARGE SCALE GENOMIC DNA]</scope>
    <source>
        <strain evidence="4 5">JCM 10989</strain>
    </source>
</reference>
<dbReference type="PATRIC" id="fig|1227493.4.peg.1314"/>
<dbReference type="STRING" id="1227493.C483_06655"/>
<evidence type="ECO:0000256" key="2">
    <source>
        <dbReference type="ARBA" id="ARBA00023295"/>
    </source>
</evidence>
<dbReference type="PANTHER" id="PTHR12304">
    <property type="entry name" value="INOSINE-URIDINE PREFERRING NUCLEOSIDE HYDROLASE"/>
    <property type="match status" value="1"/>
</dbReference>
<dbReference type="GO" id="GO:0005829">
    <property type="term" value="C:cytosol"/>
    <property type="evidence" value="ECO:0007669"/>
    <property type="project" value="TreeGrafter"/>
</dbReference>
<evidence type="ECO:0000259" key="3">
    <source>
        <dbReference type="Pfam" id="PF01156"/>
    </source>
</evidence>
<gene>
    <name evidence="4" type="ORF">C483_06655</name>
</gene>
<dbReference type="SUPFAM" id="SSF53590">
    <property type="entry name" value="Nucleoside hydrolase"/>
    <property type="match status" value="1"/>
</dbReference>
<accession>M0A336</accession>
<evidence type="ECO:0000313" key="5">
    <source>
        <dbReference type="Proteomes" id="UP000011519"/>
    </source>
</evidence>
<protein>
    <submittedName>
        <fullName evidence="4">Inosine/uridine-preferring nucleoside hydrolase</fullName>
    </submittedName>
</protein>
<dbReference type="Proteomes" id="UP000011519">
    <property type="component" value="Unassembled WGS sequence"/>
</dbReference>
<evidence type="ECO:0000313" key="4">
    <source>
        <dbReference type="EMBL" id="ELY92989.1"/>
    </source>
</evidence>
<dbReference type="Gene3D" id="3.90.245.10">
    <property type="entry name" value="Ribonucleoside hydrolase-like"/>
    <property type="match status" value="1"/>
</dbReference>
<dbReference type="RefSeq" id="WP_006652562.1">
    <property type="nucleotide sequence ID" value="NZ_AOIM01000015.1"/>
</dbReference>
<dbReference type="PROSITE" id="PS01247">
    <property type="entry name" value="IUNH"/>
    <property type="match status" value="1"/>
</dbReference>
<organism evidence="4 5">
    <name type="scientific">Natrialba hulunbeirensis JCM 10989</name>
    <dbReference type="NCBI Taxonomy" id="1227493"/>
    <lineage>
        <taxon>Archaea</taxon>
        <taxon>Methanobacteriati</taxon>
        <taxon>Methanobacteriota</taxon>
        <taxon>Stenosarchaea group</taxon>
        <taxon>Halobacteria</taxon>
        <taxon>Halobacteriales</taxon>
        <taxon>Natrialbaceae</taxon>
        <taxon>Natrialba</taxon>
    </lineage>
</organism>
<dbReference type="GO" id="GO:0008477">
    <property type="term" value="F:purine nucleosidase activity"/>
    <property type="evidence" value="ECO:0007669"/>
    <property type="project" value="TreeGrafter"/>
</dbReference>
<dbReference type="PANTHER" id="PTHR12304:SF4">
    <property type="entry name" value="URIDINE NUCLEOSIDASE"/>
    <property type="match status" value="1"/>
</dbReference>
<keyword evidence="2" id="KW-0326">Glycosidase</keyword>
<evidence type="ECO:0000256" key="1">
    <source>
        <dbReference type="ARBA" id="ARBA00022801"/>
    </source>
</evidence>
<feature type="domain" description="Inosine/uridine-preferring nucleoside hydrolase" evidence="3">
    <location>
        <begin position="5"/>
        <end position="299"/>
    </location>
</feature>
<dbReference type="InterPro" id="IPR001910">
    <property type="entry name" value="Inosine/uridine_hydrolase_dom"/>
</dbReference>
<dbReference type="OrthoDB" id="33780at2157"/>
<keyword evidence="5" id="KW-1185">Reference proteome</keyword>
<dbReference type="GO" id="GO:0045437">
    <property type="term" value="F:uridine nucleosidase activity"/>
    <property type="evidence" value="ECO:0007669"/>
    <property type="project" value="UniProtKB-ARBA"/>
</dbReference>
<dbReference type="AlphaFoldDB" id="M0A336"/>
<keyword evidence="1 4" id="KW-0378">Hydrolase</keyword>
<dbReference type="InterPro" id="IPR036452">
    <property type="entry name" value="Ribo_hydro-like"/>
</dbReference>
<dbReference type="InterPro" id="IPR015910">
    <property type="entry name" value="I/U_nuclsd_hydro_CS"/>
</dbReference>
<dbReference type="EMBL" id="AOIM01000015">
    <property type="protein sequence ID" value="ELY92989.1"/>
    <property type="molecule type" value="Genomic_DNA"/>
</dbReference>
<dbReference type="Pfam" id="PF01156">
    <property type="entry name" value="IU_nuc_hydro"/>
    <property type="match status" value="1"/>
</dbReference>
<comment type="caution">
    <text evidence="4">The sequence shown here is derived from an EMBL/GenBank/DDBJ whole genome shotgun (WGS) entry which is preliminary data.</text>
</comment>